<dbReference type="Gene3D" id="3.30.70.360">
    <property type="match status" value="1"/>
</dbReference>
<dbReference type="GO" id="GO:0046872">
    <property type="term" value="F:metal ion binding"/>
    <property type="evidence" value="ECO:0007669"/>
    <property type="project" value="UniProtKB-KW"/>
</dbReference>
<reference evidence="9" key="1">
    <citation type="journal article" date="2020" name="mSystems">
        <title>Genome- and Community-Level Interaction Insights into Carbon Utilization and Element Cycling Functions of Hydrothermarchaeota in Hydrothermal Sediment.</title>
        <authorList>
            <person name="Zhou Z."/>
            <person name="Liu Y."/>
            <person name="Xu W."/>
            <person name="Pan J."/>
            <person name="Luo Z.H."/>
            <person name="Li M."/>
        </authorList>
    </citation>
    <scope>NUCLEOTIDE SEQUENCE [LARGE SCALE GENOMIC DNA]</scope>
    <source>
        <strain evidence="9">SpSt-897</strain>
    </source>
</reference>
<keyword evidence="4" id="KW-0479">Metal-binding</keyword>
<comment type="caution">
    <text evidence="9">The sequence shown here is derived from an EMBL/GenBank/DDBJ whole genome shotgun (WGS) entry which is preliminary data.</text>
</comment>
<comment type="cofactor">
    <cofactor evidence="2">
        <name>Zn(2+)</name>
        <dbReference type="ChEBI" id="CHEBI:29105"/>
    </cofactor>
</comment>
<dbReference type="Gene3D" id="3.40.630.10">
    <property type="entry name" value="Zn peptidases"/>
    <property type="match status" value="1"/>
</dbReference>
<feature type="domain" description="Peptidase M20 dimerisation" evidence="8">
    <location>
        <begin position="203"/>
        <end position="310"/>
    </location>
</feature>
<evidence type="ECO:0000313" key="9">
    <source>
        <dbReference type="EMBL" id="HGF35180.1"/>
    </source>
</evidence>
<evidence type="ECO:0000256" key="4">
    <source>
        <dbReference type="ARBA" id="ARBA00022723"/>
    </source>
</evidence>
<dbReference type="Pfam" id="PF07687">
    <property type="entry name" value="M20_dimer"/>
    <property type="match status" value="1"/>
</dbReference>
<evidence type="ECO:0000256" key="7">
    <source>
        <dbReference type="ARBA" id="ARBA00023285"/>
    </source>
</evidence>
<dbReference type="SUPFAM" id="SSF53187">
    <property type="entry name" value="Zn-dependent exopeptidases"/>
    <property type="match status" value="1"/>
</dbReference>
<evidence type="ECO:0000259" key="8">
    <source>
        <dbReference type="Pfam" id="PF07687"/>
    </source>
</evidence>
<evidence type="ECO:0000256" key="3">
    <source>
        <dbReference type="ARBA" id="ARBA00006247"/>
    </source>
</evidence>
<dbReference type="EMBL" id="DTMF01000306">
    <property type="protein sequence ID" value="HGF35180.1"/>
    <property type="molecule type" value="Genomic_DNA"/>
</dbReference>
<keyword evidence="7" id="KW-0170">Cobalt</keyword>
<dbReference type="PANTHER" id="PTHR43808">
    <property type="entry name" value="ACETYLORNITHINE DEACETYLASE"/>
    <property type="match status" value="1"/>
</dbReference>
<evidence type="ECO:0000256" key="2">
    <source>
        <dbReference type="ARBA" id="ARBA00001947"/>
    </source>
</evidence>
<proteinExistence type="inferred from homology"/>
<dbReference type="NCBIfam" id="TIGR01910">
    <property type="entry name" value="DapE-ArgE"/>
    <property type="match status" value="1"/>
</dbReference>
<dbReference type="InterPro" id="IPR036264">
    <property type="entry name" value="Bact_exopeptidase_dim_dom"/>
</dbReference>
<dbReference type="NCBIfam" id="NF010589">
    <property type="entry name" value="PRK13983.1"/>
    <property type="match status" value="1"/>
</dbReference>
<accession>A0A7C3V9B4</accession>
<evidence type="ECO:0000256" key="5">
    <source>
        <dbReference type="ARBA" id="ARBA00022801"/>
    </source>
</evidence>
<evidence type="ECO:0000256" key="6">
    <source>
        <dbReference type="ARBA" id="ARBA00022833"/>
    </source>
</evidence>
<evidence type="ECO:0000256" key="1">
    <source>
        <dbReference type="ARBA" id="ARBA00001941"/>
    </source>
</evidence>
<gene>
    <name evidence="9" type="ORF">ENW96_12515</name>
</gene>
<sequence>MKSQQAFSRVSERLGQYREEMIELQRELVRRVAVGPDQGGPGEGEKAEFLQNLLTGWGLKVENYPAPDPRVAGGERPNLVAWLPGPRLEKTWVLSHLDVVPPGDLTLWDSDPYTLRVDGDRLIGRGAEDDHQGIVASLMAVKALLDVGHPPSRTVGLALVSDEETGSGKGLDYLLKSQPHLFTPQDLIIVPDAGSPDSTLVEVAEKSILWLRLTLLGQQCHASRPQLGQNTLRAAAHLIVALEALSQEFAGQNPLFDPPASTFEPTRKEANVENINTIPGRDVFYLDCRVLPEYDLEQVKARVEEIGRQTAAKFGVSLTVEPVQELKSAPPTDPEAPVVKALIRAIREVYGREARPQGIGGGTVAAFFRQRHLPAAVWMTVTHTAHQPNEFCLLSNLVGDARVLAHVFLAED</sequence>
<keyword evidence="5 9" id="KW-0378">Hydrolase</keyword>
<protein>
    <submittedName>
        <fullName evidence="9">M20 family metallo-hydrolase</fullName>
    </submittedName>
</protein>
<dbReference type="InterPro" id="IPR002933">
    <property type="entry name" value="Peptidase_M20"/>
</dbReference>
<dbReference type="InterPro" id="IPR050072">
    <property type="entry name" value="Peptidase_M20A"/>
</dbReference>
<dbReference type="AlphaFoldDB" id="A0A7C3V9B4"/>
<dbReference type="InterPro" id="IPR011650">
    <property type="entry name" value="Peptidase_M20_dimer"/>
</dbReference>
<dbReference type="InterPro" id="IPR010182">
    <property type="entry name" value="ArgE/DapE"/>
</dbReference>
<comment type="cofactor">
    <cofactor evidence="1">
        <name>Co(2+)</name>
        <dbReference type="ChEBI" id="CHEBI:48828"/>
    </cofactor>
</comment>
<comment type="similarity">
    <text evidence="3">Belongs to the peptidase M20A family.</text>
</comment>
<dbReference type="SUPFAM" id="SSF55031">
    <property type="entry name" value="Bacterial exopeptidase dimerisation domain"/>
    <property type="match status" value="1"/>
</dbReference>
<dbReference type="Pfam" id="PF01546">
    <property type="entry name" value="Peptidase_M20"/>
    <property type="match status" value="1"/>
</dbReference>
<organism evidence="9">
    <name type="scientific">Desulfobacca acetoxidans</name>
    <dbReference type="NCBI Taxonomy" id="60893"/>
    <lineage>
        <taxon>Bacteria</taxon>
        <taxon>Pseudomonadati</taxon>
        <taxon>Thermodesulfobacteriota</taxon>
        <taxon>Desulfobaccia</taxon>
        <taxon>Desulfobaccales</taxon>
        <taxon>Desulfobaccaceae</taxon>
        <taxon>Desulfobacca</taxon>
    </lineage>
</organism>
<keyword evidence="6" id="KW-0862">Zinc</keyword>
<dbReference type="GO" id="GO:0016787">
    <property type="term" value="F:hydrolase activity"/>
    <property type="evidence" value="ECO:0007669"/>
    <property type="project" value="UniProtKB-KW"/>
</dbReference>
<name>A0A7C3V9B4_9BACT</name>
<dbReference type="PANTHER" id="PTHR43808:SF32">
    <property type="entry name" value="ARGE_DAPE-RELATED DEACYLASE"/>
    <property type="match status" value="1"/>
</dbReference>